<accession>A0A9P8Y1G9</accession>
<reference evidence="1" key="1">
    <citation type="journal article" date="2021" name="Nat. Commun.">
        <title>Genetic determinants of endophytism in the Arabidopsis root mycobiome.</title>
        <authorList>
            <person name="Mesny F."/>
            <person name="Miyauchi S."/>
            <person name="Thiergart T."/>
            <person name="Pickel B."/>
            <person name="Atanasova L."/>
            <person name="Karlsson M."/>
            <person name="Huettel B."/>
            <person name="Barry K.W."/>
            <person name="Haridas S."/>
            <person name="Chen C."/>
            <person name="Bauer D."/>
            <person name="Andreopoulos W."/>
            <person name="Pangilinan J."/>
            <person name="LaButti K."/>
            <person name="Riley R."/>
            <person name="Lipzen A."/>
            <person name="Clum A."/>
            <person name="Drula E."/>
            <person name="Henrissat B."/>
            <person name="Kohler A."/>
            <person name="Grigoriev I.V."/>
            <person name="Martin F.M."/>
            <person name="Hacquard S."/>
        </authorList>
    </citation>
    <scope>NUCLEOTIDE SEQUENCE</scope>
    <source>
        <strain evidence="1">MPI-CAGE-CH-0230</strain>
    </source>
</reference>
<protein>
    <submittedName>
        <fullName evidence="1">Uncharacterized protein</fullName>
    </submittedName>
</protein>
<keyword evidence="2" id="KW-1185">Reference proteome</keyword>
<sequence length="184" mass="19469">MQLAPICDHPHTCQLDLLSESPTSEQQDGDEVLPRRRTYVLSGVNLTNPTASTLELARAGAAASVCRTRPTPVLGWAVRDRLRQANASFPLTQHQASPGVDPPRTKQDDVRATHTYGRYRNGGRLGAEGGPATHCHHPHPAARSRPGILAAAALVGCHSSAARAARYSFGACIVGPQVSPCAVS</sequence>
<evidence type="ECO:0000313" key="1">
    <source>
        <dbReference type="EMBL" id="KAH7026326.1"/>
    </source>
</evidence>
<name>A0A9P8Y1G9_9PEZI</name>
<evidence type="ECO:0000313" key="2">
    <source>
        <dbReference type="Proteomes" id="UP000756346"/>
    </source>
</evidence>
<gene>
    <name evidence="1" type="ORF">B0I36DRAFT_330397</name>
</gene>
<dbReference type="AlphaFoldDB" id="A0A9P8Y1G9"/>
<dbReference type="GeneID" id="70184381"/>
<proteinExistence type="predicted"/>
<organism evidence="1 2">
    <name type="scientific">Microdochium trichocladiopsis</name>
    <dbReference type="NCBI Taxonomy" id="1682393"/>
    <lineage>
        <taxon>Eukaryota</taxon>
        <taxon>Fungi</taxon>
        <taxon>Dikarya</taxon>
        <taxon>Ascomycota</taxon>
        <taxon>Pezizomycotina</taxon>
        <taxon>Sordariomycetes</taxon>
        <taxon>Xylariomycetidae</taxon>
        <taxon>Xylariales</taxon>
        <taxon>Microdochiaceae</taxon>
        <taxon>Microdochium</taxon>
    </lineage>
</organism>
<comment type="caution">
    <text evidence="1">The sequence shown here is derived from an EMBL/GenBank/DDBJ whole genome shotgun (WGS) entry which is preliminary data.</text>
</comment>
<dbReference type="RefSeq" id="XP_046009543.1">
    <property type="nucleotide sequence ID" value="XM_046154835.1"/>
</dbReference>
<dbReference type="EMBL" id="JAGTJQ010000008">
    <property type="protein sequence ID" value="KAH7026326.1"/>
    <property type="molecule type" value="Genomic_DNA"/>
</dbReference>
<dbReference type="Proteomes" id="UP000756346">
    <property type="component" value="Unassembled WGS sequence"/>
</dbReference>